<keyword evidence="1" id="KW-0131">Cell cycle</keyword>
<keyword evidence="1" id="KW-0132">Cell division</keyword>
<name>A0ABV8AMB3_9FLAO</name>
<dbReference type="Gene3D" id="3.30.530.20">
    <property type="match status" value="1"/>
</dbReference>
<dbReference type="GO" id="GO:0051301">
    <property type="term" value="P:cell division"/>
    <property type="evidence" value="ECO:0007669"/>
    <property type="project" value="UniProtKB-KW"/>
</dbReference>
<proteinExistence type="predicted"/>
<accession>A0ABV8AMB3</accession>
<dbReference type="SUPFAM" id="SSF55961">
    <property type="entry name" value="Bet v1-like"/>
    <property type="match status" value="1"/>
</dbReference>
<dbReference type="CDD" id="cd07820">
    <property type="entry name" value="SRPBCC_3"/>
    <property type="match status" value="1"/>
</dbReference>
<dbReference type="RefSeq" id="WP_386101332.1">
    <property type="nucleotide sequence ID" value="NZ_JBHSAT010000022.1"/>
</dbReference>
<evidence type="ECO:0000313" key="1">
    <source>
        <dbReference type="EMBL" id="MFC3877941.1"/>
    </source>
</evidence>
<dbReference type="InterPro" id="IPR023393">
    <property type="entry name" value="START-like_dom_sf"/>
</dbReference>
<organism evidence="1 2">
    <name type="scientific">Winogradskyella maritima</name>
    <dbReference type="NCBI Taxonomy" id="1517766"/>
    <lineage>
        <taxon>Bacteria</taxon>
        <taxon>Pseudomonadati</taxon>
        <taxon>Bacteroidota</taxon>
        <taxon>Flavobacteriia</taxon>
        <taxon>Flavobacteriales</taxon>
        <taxon>Flavobacteriaceae</taxon>
        <taxon>Winogradskyella</taxon>
    </lineage>
</organism>
<reference evidence="2" key="1">
    <citation type="journal article" date="2019" name="Int. J. Syst. Evol. Microbiol.">
        <title>The Global Catalogue of Microorganisms (GCM) 10K type strain sequencing project: providing services to taxonomists for standard genome sequencing and annotation.</title>
        <authorList>
            <consortium name="The Broad Institute Genomics Platform"/>
            <consortium name="The Broad Institute Genome Sequencing Center for Infectious Disease"/>
            <person name="Wu L."/>
            <person name="Ma J."/>
        </authorList>
    </citation>
    <scope>NUCLEOTIDE SEQUENCE [LARGE SCALE GENOMIC DNA]</scope>
    <source>
        <strain evidence="2">CECT 8979</strain>
    </source>
</reference>
<comment type="caution">
    <text evidence="1">The sequence shown here is derived from an EMBL/GenBank/DDBJ whole genome shotgun (WGS) entry which is preliminary data.</text>
</comment>
<keyword evidence="2" id="KW-1185">Reference proteome</keyword>
<gene>
    <name evidence="1" type="ORF">ACFOSX_11955</name>
</gene>
<protein>
    <submittedName>
        <fullName evidence="1">Cell division protein</fullName>
    </submittedName>
</protein>
<dbReference type="EMBL" id="JBHSAT010000022">
    <property type="protein sequence ID" value="MFC3877941.1"/>
    <property type="molecule type" value="Genomic_DNA"/>
</dbReference>
<sequence>MPIIELKTIINSDIETCFNLARDINLHQKSLEHSKERAIAGRTSGLIELGESVTWEAIHFGVKQRLTSIITEFDFPNYFVDEQASGPFESFKHEHIFGKVSDNQTEMTDLFEFESPRGFLGKFANWLFLKRYMTDLLETRNGALKKFAES</sequence>
<dbReference type="Proteomes" id="UP001595812">
    <property type="component" value="Unassembled WGS sequence"/>
</dbReference>
<evidence type="ECO:0000313" key="2">
    <source>
        <dbReference type="Proteomes" id="UP001595812"/>
    </source>
</evidence>